<dbReference type="AlphaFoldDB" id="A0A285KCL5"/>
<evidence type="ECO:0000256" key="1">
    <source>
        <dbReference type="SAM" id="SignalP"/>
    </source>
</evidence>
<accession>A0A285KCL5</accession>
<dbReference type="InterPro" id="IPR005183">
    <property type="entry name" value="DUF305_CopM-like"/>
</dbReference>
<dbReference type="Pfam" id="PF03713">
    <property type="entry name" value="DUF305"/>
    <property type="match status" value="1"/>
</dbReference>
<name>A0A285KCL5_9ACTN</name>
<dbReference type="EMBL" id="OBDY01000037">
    <property type="protein sequence ID" value="SNY70345.1"/>
    <property type="molecule type" value="Genomic_DNA"/>
</dbReference>
<feature type="signal peptide" evidence="1">
    <location>
        <begin position="1"/>
        <end position="17"/>
    </location>
</feature>
<evidence type="ECO:0000313" key="4">
    <source>
        <dbReference type="Proteomes" id="UP000219612"/>
    </source>
</evidence>
<gene>
    <name evidence="3" type="ORF">SAMN05421748_13766</name>
</gene>
<keyword evidence="4" id="KW-1185">Reference proteome</keyword>
<evidence type="ECO:0000313" key="3">
    <source>
        <dbReference type="EMBL" id="SNY70345.1"/>
    </source>
</evidence>
<feature type="domain" description="DUF305" evidence="2">
    <location>
        <begin position="71"/>
        <end position="211"/>
    </location>
</feature>
<keyword evidence="1" id="KW-0732">Signal</keyword>
<dbReference type="Gene3D" id="1.20.1260.10">
    <property type="match status" value="1"/>
</dbReference>
<proteinExistence type="predicted"/>
<feature type="chain" id="PRO_5038390995" evidence="1">
    <location>
        <begin position="18"/>
        <end position="212"/>
    </location>
</feature>
<organism evidence="3 4">
    <name type="scientific">Paractinoplanes atraurantiacus</name>
    <dbReference type="NCBI Taxonomy" id="1036182"/>
    <lineage>
        <taxon>Bacteria</taxon>
        <taxon>Bacillati</taxon>
        <taxon>Actinomycetota</taxon>
        <taxon>Actinomycetes</taxon>
        <taxon>Micromonosporales</taxon>
        <taxon>Micromonosporaceae</taxon>
        <taxon>Paractinoplanes</taxon>
    </lineage>
</organism>
<dbReference type="InterPro" id="IPR012347">
    <property type="entry name" value="Ferritin-like"/>
</dbReference>
<dbReference type="PANTHER" id="PTHR36933:SF1">
    <property type="entry name" value="SLL0788 PROTEIN"/>
    <property type="match status" value="1"/>
</dbReference>
<dbReference type="PANTHER" id="PTHR36933">
    <property type="entry name" value="SLL0788 PROTEIN"/>
    <property type="match status" value="1"/>
</dbReference>
<protein>
    <submittedName>
        <fullName evidence="3">Uncharacterized conserved protein, DUF305 family</fullName>
    </submittedName>
</protein>
<reference evidence="3 4" key="1">
    <citation type="submission" date="2017-09" db="EMBL/GenBank/DDBJ databases">
        <authorList>
            <person name="Ehlers B."/>
            <person name="Leendertz F.H."/>
        </authorList>
    </citation>
    <scope>NUCLEOTIDE SEQUENCE [LARGE SCALE GENOMIC DNA]</scope>
    <source>
        <strain evidence="3 4">CGMCC 4.6857</strain>
    </source>
</reference>
<evidence type="ECO:0000259" key="2">
    <source>
        <dbReference type="Pfam" id="PF03713"/>
    </source>
</evidence>
<dbReference type="Proteomes" id="UP000219612">
    <property type="component" value="Unassembled WGS sequence"/>
</dbReference>
<sequence length="212" mass="22480">MLIALVIVLAAAGIALAARSGSGQKAAAPRAGESAGPPVRVVVPGKPGESSTVTDSDKVRAPDGVTYNAADVAFVQMMIAHHGQAVEMAKLVPGRGQNGQLLALSQRMLAVQEPEIGWLRNWLTQRKLPENDPSHDHSTMPGMQTAADMTALAGLKGAAFDERFIAMMSSHHRGAMQMAGDVMKSGEDERLRETAGEMAVEQGSEIRRMEDL</sequence>